<reference evidence="2 3" key="1">
    <citation type="journal article" date="2014" name="Int. J. Syst. Evol. Microbiol.">
        <title>Phaeodactylibacter xiamenensis gen. nov., sp. nov., a member of the family Saprospiraceae isolated from the marine alga Phaeodactylum tricornutum.</title>
        <authorList>
            <person name="Chen Z.Jr."/>
            <person name="Lei X."/>
            <person name="Lai Q."/>
            <person name="Li Y."/>
            <person name="Zhang B."/>
            <person name="Zhang J."/>
            <person name="Zhang H."/>
            <person name="Yang L."/>
            <person name="Zheng W."/>
            <person name="Tian Y."/>
            <person name="Yu Z."/>
            <person name="Xu H.Jr."/>
            <person name="Zheng T."/>
        </authorList>
    </citation>
    <scope>NUCLEOTIDE SEQUENCE [LARGE SCALE GENOMIC DNA]</scope>
    <source>
        <strain evidence="2 3">KD52</strain>
    </source>
</reference>
<sequence length="378" mass="40863">MLLQGAILLGVPFLSRRLARRGLLPDWLSPVVLCYATGILLKNTSLFPLNDPFSTTATEVGILFAIPLLLYATDLKRWLSHAGSSVLSFGLCVLSGVVATLAAAYWFLNDLPDTWRLAGMLAGIYTGGTPNMQAIGLALKAPQETIILVNAADVLLGGVYLLLLTSVVPKWLKAVLPEFQHDKAATADETETDPYQAFSYGHAIRAIGLTMLVIGSALGLTWLVYGQLGQLAFLILMLTSLSLAVSFIPTVRNWENTFETGEYFLLIFCVALGMLADFQSILEKGLGIVQFTAVALLGTILLHLLLARLFRIDRDTFLFTSVAAIYGPPFIGQIASITGNRQLILSGIAMGLLGYAIGNYLGIGLAYLLQWLLQAYTS</sequence>
<feature type="transmembrane region" description="Helical" evidence="1">
    <location>
        <begin position="288"/>
        <end position="310"/>
    </location>
</feature>
<dbReference type="STRING" id="1524460.IX84_20665"/>
<evidence type="ECO:0000256" key="1">
    <source>
        <dbReference type="SAM" id="Phobius"/>
    </source>
</evidence>
<feature type="transmembrane region" description="Helical" evidence="1">
    <location>
        <begin position="317"/>
        <end position="337"/>
    </location>
</feature>
<keyword evidence="1" id="KW-0812">Transmembrane</keyword>
<evidence type="ECO:0000313" key="3">
    <source>
        <dbReference type="Proteomes" id="UP000029736"/>
    </source>
</evidence>
<feature type="transmembrane region" description="Helical" evidence="1">
    <location>
        <begin position="263"/>
        <end position="282"/>
    </location>
</feature>
<feature type="transmembrane region" description="Helical" evidence="1">
    <location>
        <begin position="206"/>
        <end position="225"/>
    </location>
</feature>
<feature type="transmembrane region" description="Helical" evidence="1">
    <location>
        <begin position="146"/>
        <end position="164"/>
    </location>
</feature>
<dbReference type="EMBL" id="JPOS01000077">
    <property type="protein sequence ID" value="KGE86568.1"/>
    <property type="molecule type" value="Genomic_DNA"/>
</dbReference>
<accession>A0A098S404</accession>
<keyword evidence="3" id="KW-1185">Reference proteome</keyword>
<evidence type="ECO:0000313" key="2">
    <source>
        <dbReference type="EMBL" id="KGE86568.1"/>
    </source>
</evidence>
<keyword evidence="1" id="KW-0472">Membrane</keyword>
<dbReference type="PANTHER" id="PTHR34289:SF8">
    <property type="entry name" value="DUF819 DOMAIN-CONTAINING PROTEIN"/>
    <property type="match status" value="1"/>
</dbReference>
<keyword evidence="1" id="KW-1133">Transmembrane helix</keyword>
<organism evidence="2 3">
    <name type="scientific">Phaeodactylibacter xiamenensis</name>
    <dbReference type="NCBI Taxonomy" id="1524460"/>
    <lineage>
        <taxon>Bacteria</taxon>
        <taxon>Pseudomonadati</taxon>
        <taxon>Bacteroidota</taxon>
        <taxon>Saprospiria</taxon>
        <taxon>Saprospirales</taxon>
        <taxon>Haliscomenobacteraceae</taxon>
        <taxon>Phaeodactylibacter</taxon>
    </lineage>
</organism>
<name>A0A098S404_9BACT</name>
<comment type="caution">
    <text evidence="2">The sequence shown here is derived from an EMBL/GenBank/DDBJ whole genome shotgun (WGS) entry which is preliminary data.</text>
</comment>
<feature type="transmembrane region" description="Helical" evidence="1">
    <location>
        <begin position="343"/>
        <end position="369"/>
    </location>
</feature>
<dbReference type="Pfam" id="PF05684">
    <property type="entry name" value="DUF819"/>
    <property type="match status" value="1"/>
</dbReference>
<dbReference type="AlphaFoldDB" id="A0A098S404"/>
<proteinExistence type="predicted"/>
<dbReference type="PANTHER" id="PTHR34289">
    <property type="entry name" value="PROTEIN, PUTATIVE (DUF819)-RELATED"/>
    <property type="match status" value="1"/>
</dbReference>
<gene>
    <name evidence="2" type="ORF">IX84_20665</name>
</gene>
<feature type="transmembrane region" description="Helical" evidence="1">
    <location>
        <begin position="231"/>
        <end position="251"/>
    </location>
</feature>
<protein>
    <recommendedName>
        <fullName evidence="4">Beta-carotene 15,15'-monooxygenase</fullName>
    </recommendedName>
</protein>
<evidence type="ECO:0008006" key="4">
    <source>
        <dbReference type="Google" id="ProtNLM"/>
    </source>
</evidence>
<feature type="transmembrane region" description="Helical" evidence="1">
    <location>
        <begin position="53"/>
        <end position="73"/>
    </location>
</feature>
<feature type="transmembrane region" description="Helical" evidence="1">
    <location>
        <begin position="85"/>
        <end position="108"/>
    </location>
</feature>
<dbReference type="InterPro" id="IPR008537">
    <property type="entry name" value="DUF819"/>
</dbReference>
<dbReference type="Proteomes" id="UP000029736">
    <property type="component" value="Unassembled WGS sequence"/>
</dbReference>